<organism evidence="2 3">
    <name type="scientific">Psilocybe cf. subviscida</name>
    <dbReference type="NCBI Taxonomy" id="2480587"/>
    <lineage>
        <taxon>Eukaryota</taxon>
        <taxon>Fungi</taxon>
        <taxon>Dikarya</taxon>
        <taxon>Basidiomycota</taxon>
        <taxon>Agaricomycotina</taxon>
        <taxon>Agaricomycetes</taxon>
        <taxon>Agaricomycetidae</taxon>
        <taxon>Agaricales</taxon>
        <taxon>Agaricineae</taxon>
        <taxon>Strophariaceae</taxon>
        <taxon>Psilocybe</taxon>
    </lineage>
</organism>
<dbReference type="SUPFAM" id="SSF54695">
    <property type="entry name" value="POZ domain"/>
    <property type="match status" value="1"/>
</dbReference>
<dbReference type="Gene3D" id="3.30.710.10">
    <property type="entry name" value="Potassium Channel Kv1.1, Chain A"/>
    <property type="match status" value="1"/>
</dbReference>
<dbReference type="InterPro" id="IPR000210">
    <property type="entry name" value="BTB/POZ_dom"/>
</dbReference>
<comment type="caution">
    <text evidence="2">The sequence shown here is derived from an EMBL/GenBank/DDBJ whole genome shotgun (WGS) entry which is preliminary data.</text>
</comment>
<evidence type="ECO:0000313" key="3">
    <source>
        <dbReference type="Proteomes" id="UP000567179"/>
    </source>
</evidence>
<protein>
    <recommendedName>
        <fullName evidence="1">BTB domain-containing protein</fullName>
    </recommendedName>
</protein>
<evidence type="ECO:0000259" key="1">
    <source>
        <dbReference type="PROSITE" id="PS50097"/>
    </source>
</evidence>
<dbReference type="OrthoDB" id="3204157at2759"/>
<name>A0A8H5F4H9_9AGAR</name>
<proteinExistence type="predicted"/>
<dbReference type="InterPro" id="IPR011333">
    <property type="entry name" value="SKP1/BTB/POZ_sf"/>
</dbReference>
<dbReference type="CDD" id="cd18186">
    <property type="entry name" value="BTB_POZ_ZBTB_KLHL-like"/>
    <property type="match status" value="1"/>
</dbReference>
<evidence type="ECO:0000313" key="2">
    <source>
        <dbReference type="EMBL" id="KAF5323277.1"/>
    </source>
</evidence>
<dbReference type="PROSITE" id="PS50097">
    <property type="entry name" value="BTB"/>
    <property type="match status" value="1"/>
</dbReference>
<sequence>MIEAQETPFDVRSKLDGTFVHSKTLWFTYGDIVLEAGSVGFRVHRDILSKHSGFFSGMFSADLHVDTSDQIRTPEGCPILSLQYPGDDVELLLSIIYEPLKYANACYFTVVYSHADFLQRTHTLLKMLTLDQIFALLRISKQYEFQDIHKAVEDRLHSEFPSRVEDFARIYSSHLTHTGEDECKCGTLACAPGQLIRIINYAEESGSQEILPIALFLGSGLSISVGLDPFLQSHISHVHRFFRVKAILSGATRTRAHDDIVRLSLKSQEMLLKGQRSLSSSIWAHTFPWICVADSDGPPITKSYMEPCSTCFDRFEILRKKAMNSLIFQQDLWRLILVEINQGSWAQHSVERFCHKCRKALVAHYNSGRQNIWDGLPENYDLPSWDKLIPASASP</sequence>
<reference evidence="2 3" key="1">
    <citation type="journal article" date="2020" name="ISME J.">
        <title>Uncovering the hidden diversity of litter-decomposition mechanisms in mushroom-forming fungi.</title>
        <authorList>
            <person name="Floudas D."/>
            <person name="Bentzer J."/>
            <person name="Ahren D."/>
            <person name="Johansson T."/>
            <person name="Persson P."/>
            <person name="Tunlid A."/>
        </authorList>
    </citation>
    <scope>NUCLEOTIDE SEQUENCE [LARGE SCALE GENOMIC DNA]</scope>
    <source>
        <strain evidence="2 3">CBS 101986</strain>
    </source>
</reference>
<dbReference type="Pfam" id="PF00651">
    <property type="entry name" value="BTB"/>
    <property type="match status" value="1"/>
</dbReference>
<accession>A0A8H5F4H9</accession>
<keyword evidence="3" id="KW-1185">Reference proteome</keyword>
<dbReference type="EMBL" id="JAACJJ010000019">
    <property type="protein sequence ID" value="KAF5323277.1"/>
    <property type="molecule type" value="Genomic_DNA"/>
</dbReference>
<gene>
    <name evidence="2" type="ORF">D9619_013490</name>
</gene>
<dbReference type="AlphaFoldDB" id="A0A8H5F4H9"/>
<dbReference type="Proteomes" id="UP000567179">
    <property type="component" value="Unassembled WGS sequence"/>
</dbReference>
<feature type="domain" description="BTB" evidence="1">
    <location>
        <begin position="30"/>
        <end position="97"/>
    </location>
</feature>